<dbReference type="PRINTS" id="PR01805">
    <property type="entry name" value="VACJLIPOPROT"/>
</dbReference>
<evidence type="ECO:0000313" key="6">
    <source>
        <dbReference type="Proteomes" id="UP001162030"/>
    </source>
</evidence>
<accession>A0ABN8X781</accession>
<feature type="compositionally biased region" description="Polar residues" evidence="3">
    <location>
        <begin position="252"/>
        <end position="269"/>
    </location>
</feature>
<keyword evidence="5" id="KW-0449">Lipoprotein</keyword>
<comment type="similarity">
    <text evidence="1">Belongs to the MlaA family.</text>
</comment>
<gene>
    <name evidence="5" type="ORF">MSZNOR_2956</name>
</gene>
<feature type="region of interest" description="Disordered" evidence="3">
    <location>
        <begin position="245"/>
        <end position="269"/>
    </location>
</feature>
<feature type="signal peptide" evidence="4">
    <location>
        <begin position="1"/>
        <end position="26"/>
    </location>
</feature>
<keyword evidence="2 4" id="KW-0732">Signal</keyword>
<evidence type="ECO:0000256" key="1">
    <source>
        <dbReference type="ARBA" id="ARBA00010634"/>
    </source>
</evidence>
<name>A0ABN8X781_9GAMM</name>
<evidence type="ECO:0000256" key="4">
    <source>
        <dbReference type="SAM" id="SignalP"/>
    </source>
</evidence>
<feature type="chain" id="PRO_5046301635" evidence="4">
    <location>
        <begin position="27"/>
        <end position="269"/>
    </location>
</feature>
<protein>
    <submittedName>
        <fullName evidence="5">Phospholipid-binding lipoprotein MlaA</fullName>
    </submittedName>
</protein>
<dbReference type="RefSeq" id="WP_051331885.1">
    <property type="nucleotide sequence ID" value="NZ_OX458333.1"/>
</dbReference>
<evidence type="ECO:0000313" key="5">
    <source>
        <dbReference type="EMBL" id="CAI8875049.1"/>
    </source>
</evidence>
<dbReference type="Proteomes" id="UP001162030">
    <property type="component" value="Chromosome"/>
</dbReference>
<dbReference type="InterPro" id="IPR007428">
    <property type="entry name" value="MlaA"/>
</dbReference>
<sequence length="269" mass="29548">MKTNRQSRPSLLMLGLILVIVGLSGCATTTKHDPRDPWEGWNRGVQKFNDTLDDYVMKPISQGYQWITPSFVDRGITNFFSNVDDIGVIANDLLQFKLLQTGQDTGRFLVNTILGLGGFIDVASKLDLPKHNEDTDQTLGAWGIPSGPYLVLPFIGPSTPRGLIGLAGDTAANPINWISPAAIPYGVGTLKTVDMRADLLSATKIVDEASVDRYEFIRNAYFQQRNYLIHDGNPPLDDTLEEEMDLELEGLSSANGIAENTEQQANPQP</sequence>
<dbReference type="PANTHER" id="PTHR30035">
    <property type="entry name" value="LIPOPROTEIN VACJ-RELATED"/>
    <property type="match status" value="1"/>
</dbReference>
<dbReference type="EMBL" id="OX458333">
    <property type="protein sequence ID" value="CAI8875049.1"/>
    <property type="molecule type" value="Genomic_DNA"/>
</dbReference>
<evidence type="ECO:0000256" key="3">
    <source>
        <dbReference type="SAM" id="MobiDB-lite"/>
    </source>
</evidence>
<reference evidence="5 6" key="1">
    <citation type="submission" date="2023-03" db="EMBL/GenBank/DDBJ databases">
        <authorList>
            <person name="Pearce D."/>
        </authorList>
    </citation>
    <scope>NUCLEOTIDE SEQUENCE [LARGE SCALE GENOMIC DNA]</scope>
    <source>
        <strain evidence="5">Msz</strain>
    </source>
</reference>
<evidence type="ECO:0000256" key="2">
    <source>
        <dbReference type="ARBA" id="ARBA00022729"/>
    </source>
</evidence>
<dbReference type="PANTHER" id="PTHR30035:SF3">
    <property type="entry name" value="INTERMEMBRANE PHOSPHOLIPID TRANSPORT SYSTEM LIPOPROTEIN MLAA"/>
    <property type="match status" value="1"/>
</dbReference>
<proteinExistence type="inferred from homology"/>
<keyword evidence="6" id="KW-1185">Reference proteome</keyword>
<dbReference type="Pfam" id="PF04333">
    <property type="entry name" value="MlaA"/>
    <property type="match status" value="1"/>
</dbReference>
<dbReference type="PROSITE" id="PS51257">
    <property type="entry name" value="PROKAR_LIPOPROTEIN"/>
    <property type="match status" value="1"/>
</dbReference>
<organism evidence="5 6">
    <name type="scientific">Methylocaldum szegediense</name>
    <dbReference type="NCBI Taxonomy" id="73780"/>
    <lineage>
        <taxon>Bacteria</taxon>
        <taxon>Pseudomonadati</taxon>
        <taxon>Pseudomonadota</taxon>
        <taxon>Gammaproteobacteria</taxon>
        <taxon>Methylococcales</taxon>
        <taxon>Methylococcaceae</taxon>
        <taxon>Methylocaldum</taxon>
    </lineage>
</organism>